<dbReference type="PANTHER" id="PTHR43047">
    <property type="entry name" value="TWO-COMPONENT HISTIDINE PROTEIN KINASE"/>
    <property type="match status" value="1"/>
</dbReference>
<dbReference type="CDD" id="cd17574">
    <property type="entry name" value="REC_OmpR"/>
    <property type="match status" value="1"/>
</dbReference>
<dbReference type="GO" id="GO:0005886">
    <property type="term" value="C:plasma membrane"/>
    <property type="evidence" value="ECO:0007669"/>
    <property type="project" value="TreeGrafter"/>
</dbReference>
<evidence type="ECO:0000313" key="15">
    <source>
        <dbReference type="EMBL" id="OAB45949.1"/>
    </source>
</evidence>
<evidence type="ECO:0000313" key="16">
    <source>
        <dbReference type="Proteomes" id="UP000076967"/>
    </source>
</evidence>
<comment type="similarity">
    <text evidence="2">In the N-terminal section; belongs to the phytochrome family.</text>
</comment>
<accession>A0A168NMV5</accession>
<keyword evidence="12" id="KW-1133">Transmembrane helix</keyword>
<evidence type="ECO:0000259" key="14">
    <source>
        <dbReference type="PROSITE" id="PS50110"/>
    </source>
</evidence>
<dbReference type="SUPFAM" id="SSF47384">
    <property type="entry name" value="Homodimeric domain of signal transducing histidine kinase"/>
    <property type="match status" value="1"/>
</dbReference>
<dbReference type="EC" id="2.7.13.3" evidence="3"/>
<sequence>MMSKRKIVLIAVMFFLVLTTLRIAWISFHSIPDHPRAEQGTIDLSQWNFSDRQEITLDGEWEFYPSLLLKPEKFKSSSDLNLPRSWIEVPGNWNSVMGTNSKYGFGTYRLRVLIHDEEQLYGIRIPNILTASRLYINGNLKQEMGFPTETVEDNKARNVPYSSSFHTDTREIEIVVHVSNYQLSNTGGIIQSIKFGTTTAVANEKLFSQSMQIIVCIVLLLHGLYACIIYVLGSREKVVFYFAGAICCMFISTLVDDDKILLAWVPLDLEWSFKLYVVSYVGASLFFMFCAINLLNNSKKDRRLRWITLLCAIFTMVFIVLPEGYFILGKVLLFFIVMIVTWLIPACILKAITKGEKAEAIVLLLSVVAISTNIFTGGLIRELYWLDMPYYPFDMIIAFLGLASFWFIRFFQTTTRAENLTIKLQKADKLKDDFLANTSHELRNPLHGMINMAQTVLEDGKDTLDEKNKSHLELITTVGRRMSLMLNDLLDITRLKEQDVQLNKQSLNLQGVVSGVFDILRFMTEGKPIELVMDMPEPFPNVMADENRLVQILFNLVHNAIKYTNEGLIVVHSGIRNDMVYIDIKDSGIGISEEEQQKIFHPYEQGDSSMTAIGGGLGLGLSICKRLVELHGGTLEVKSSLDLGSVFNFTLPIDNNTMQRPIIESERSAISTDHVISPEVIMDFNRAWTAPDFNSDVRRPKILAVDDDPVNLKILRNMLSADHYDMTVVTSGKEALICLDREEWDLIITDVMMPRMSGYELSRAIREKFTISELPILLLTARSQSEDVYHGFQSGANDYVTKPVRALELKTRVRGLIDLRQSVTEQLRMEAAWLQAQIQPHFLFNTLNTIASLSDTDTTRMVILLEKFGHYLRTSFADKNLKRVVPLDHELELLESYVYIEQERFGDRLQVVWNVQKGINIEIPPLSIQPLLENAVRHGILTRARGGTITIGISENDDYVEVSISDDGVGMDVEKVESLLISHPQQMRGIGLLNTDRRLKQTYGIGLQISSALDQGTTVSFTIPKSK</sequence>
<dbReference type="RefSeq" id="WP_245699646.1">
    <property type="nucleotide sequence ID" value="NZ_LVJH01000002.1"/>
</dbReference>
<dbReference type="InterPro" id="IPR005467">
    <property type="entry name" value="His_kinase_dom"/>
</dbReference>
<dbReference type="SMART" id="SM00448">
    <property type="entry name" value="REC"/>
    <property type="match status" value="1"/>
</dbReference>
<dbReference type="Pfam" id="PF00512">
    <property type="entry name" value="HisKA"/>
    <property type="match status" value="1"/>
</dbReference>
<dbReference type="Pfam" id="PF06580">
    <property type="entry name" value="His_kinase"/>
    <property type="match status" value="1"/>
</dbReference>
<dbReference type="AlphaFoldDB" id="A0A168NMV5"/>
<dbReference type="InterPro" id="IPR003594">
    <property type="entry name" value="HATPase_dom"/>
</dbReference>
<feature type="transmembrane region" description="Helical" evidence="12">
    <location>
        <begin position="327"/>
        <end position="349"/>
    </location>
</feature>
<dbReference type="FunFam" id="3.30.565.10:FF:000010">
    <property type="entry name" value="Sensor histidine kinase RcsC"/>
    <property type="match status" value="1"/>
</dbReference>
<proteinExistence type="inferred from homology"/>
<comment type="caution">
    <text evidence="15">The sequence shown here is derived from an EMBL/GenBank/DDBJ whole genome shotgun (WGS) entry which is preliminary data.</text>
</comment>
<protein>
    <recommendedName>
        <fullName evidence="10">Circadian input-output histidine kinase CikA</fullName>
        <ecNumber evidence="3">2.7.13.3</ecNumber>
    </recommendedName>
</protein>
<name>A0A168NMV5_9BACL</name>
<keyword evidence="12" id="KW-0812">Transmembrane</keyword>
<evidence type="ECO:0000256" key="12">
    <source>
        <dbReference type="SAM" id="Phobius"/>
    </source>
</evidence>
<dbReference type="EMBL" id="LVJH01000002">
    <property type="protein sequence ID" value="OAB45949.1"/>
    <property type="molecule type" value="Genomic_DNA"/>
</dbReference>
<dbReference type="InterPro" id="IPR001789">
    <property type="entry name" value="Sig_transdc_resp-reg_receiver"/>
</dbReference>
<keyword evidence="5" id="KW-0808">Transferase</keyword>
<keyword evidence="12" id="KW-0472">Membrane</keyword>
<dbReference type="SMART" id="SM00387">
    <property type="entry name" value="HATPase_c"/>
    <property type="match status" value="2"/>
</dbReference>
<evidence type="ECO:0000256" key="6">
    <source>
        <dbReference type="ARBA" id="ARBA00022741"/>
    </source>
</evidence>
<feature type="transmembrane region" description="Helical" evidence="12">
    <location>
        <begin position="275"/>
        <end position="295"/>
    </location>
</feature>
<evidence type="ECO:0000256" key="4">
    <source>
        <dbReference type="ARBA" id="ARBA00022553"/>
    </source>
</evidence>
<feature type="domain" description="Histidine kinase" evidence="13">
    <location>
        <begin position="437"/>
        <end position="655"/>
    </location>
</feature>
<dbReference type="InterPro" id="IPR003661">
    <property type="entry name" value="HisK_dim/P_dom"/>
</dbReference>
<dbReference type="Gene3D" id="2.60.120.260">
    <property type="entry name" value="Galactose-binding domain-like"/>
    <property type="match status" value="1"/>
</dbReference>
<feature type="domain" description="Histidine kinase" evidence="13">
    <location>
        <begin position="928"/>
        <end position="1027"/>
    </location>
</feature>
<dbReference type="PRINTS" id="PR00344">
    <property type="entry name" value="BCTRLSENSOR"/>
</dbReference>
<gene>
    <name evidence="15" type="ORF">PGLA_00705</name>
</gene>
<dbReference type="Pfam" id="PF02518">
    <property type="entry name" value="HATPase_c"/>
    <property type="match status" value="2"/>
</dbReference>
<dbReference type="Gene3D" id="3.40.50.2300">
    <property type="match status" value="1"/>
</dbReference>
<feature type="transmembrane region" description="Helical" evidence="12">
    <location>
        <begin position="211"/>
        <end position="231"/>
    </location>
</feature>
<evidence type="ECO:0000256" key="11">
    <source>
        <dbReference type="PROSITE-ProRule" id="PRU00169"/>
    </source>
</evidence>
<evidence type="ECO:0000256" key="3">
    <source>
        <dbReference type="ARBA" id="ARBA00012438"/>
    </source>
</evidence>
<dbReference type="InterPro" id="IPR010559">
    <property type="entry name" value="Sig_transdc_His_kin_internal"/>
</dbReference>
<feature type="domain" description="Response regulatory" evidence="14">
    <location>
        <begin position="701"/>
        <end position="817"/>
    </location>
</feature>
<dbReference type="SUPFAM" id="SSF55874">
    <property type="entry name" value="ATPase domain of HSP90 chaperone/DNA topoisomerase II/histidine kinase"/>
    <property type="match status" value="2"/>
</dbReference>
<feature type="transmembrane region" description="Helical" evidence="12">
    <location>
        <begin position="361"/>
        <end position="384"/>
    </location>
</feature>
<evidence type="ECO:0000256" key="7">
    <source>
        <dbReference type="ARBA" id="ARBA00022777"/>
    </source>
</evidence>
<feature type="modified residue" description="4-aspartylphosphate" evidence="11">
    <location>
        <position position="750"/>
    </location>
</feature>
<dbReference type="InterPro" id="IPR036890">
    <property type="entry name" value="HATPase_C_sf"/>
</dbReference>
<feature type="transmembrane region" description="Helical" evidence="12">
    <location>
        <begin position="238"/>
        <end position="255"/>
    </location>
</feature>
<dbReference type="GO" id="GO:0005524">
    <property type="term" value="F:ATP binding"/>
    <property type="evidence" value="ECO:0007669"/>
    <property type="project" value="UniProtKB-KW"/>
</dbReference>
<dbReference type="PROSITE" id="PS50110">
    <property type="entry name" value="RESPONSE_REGULATORY"/>
    <property type="match status" value="1"/>
</dbReference>
<dbReference type="Gene3D" id="1.10.287.130">
    <property type="match status" value="1"/>
</dbReference>
<keyword evidence="16" id="KW-1185">Reference proteome</keyword>
<dbReference type="InterPro" id="IPR011623">
    <property type="entry name" value="7TMR_DISM_rcpt_extracell_dom1"/>
</dbReference>
<feature type="transmembrane region" description="Helical" evidence="12">
    <location>
        <begin position="304"/>
        <end position="321"/>
    </location>
</feature>
<dbReference type="GO" id="GO:0000155">
    <property type="term" value="F:phosphorelay sensor kinase activity"/>
    <property type="evidence" value="ECO:0007669"/>
    <property type="project" value="InterPro"/>
</dbReference>
<dbReference type="SUPFAM" id="SSF49785">
    <property type="entry name" value="Galactose-binding domain-like"/>
    <property type="match status" value="1"/>
</dbReference>
<dbReference type="Gene3D" id="3.30.565.10">
    <property type="entry name" value="Histidine kinase-like ATPase, C-terminal domain"/>
    <property type="match status" value="2"/>
</dbReference>
<dbReference type="STRING" id="494026.PGLA_00705"/>
<feature type="transmembrane region" description="Helical" evidence="12">
    <location>
        <begin position="390"/>
        <end position="408"/>
    </location>
</feature>
<dbReference type="PROSITE" id="PS50109">
    <property type="entry name" value="HIS_KIN"/>
    <property type="match status" value="2"/>
</dbReference>
<evidence type="ECO:0000256" key="8">
    <source>
        <dbReference type="ARBA" id="ARBA00022840"/>
    </source>
</evidence>
<evidence type="ECO:0000256" key="5">
    <source>
        <dbReference type="ARBA" id="ARBA00022679"/>
    </source>
</evidence>
<organism evidence="15 16">
    <name type="scientific">Paenibacillus glacialis</name>
    <dbReference type="NCBI Taxonomy" id="494026"/>
    <lineage>
        <taxon>Bacteria</taxon>
        <taxon>Bacillati</taxon>
        <taxon>Bacillota</taxon>
        <taxon>Bacilli</taxon>
        <taxon>Bacillales</taxon>
        <taxon>Paenibacillaceae</taxon>
        <taxon>Paenibacillus</taxon>
    </lineage>
</organism>
<dbReference type="InterPro" id="IPR008979">
    <property type="entry name" value="Galactose-bd-like_sf"/>
</dbReference>
<dbReference type="GO" id="GO:0009927">
    <property type="term" value="F:histidine phosphotransfer kinase activity"/>
    <property type="evidence" value="ECO:0007669"/>
    <property type="project" value="TreeGrafter"/>
</dbReference>
<dbReference type="SMART" id="SM00388">
    <property type="entry name" value="HisKA"/>
    <property type="match status" value="1"/>
</dbReference>
<dbReference type="InterPro" id="IPR004358">
    <property type="entry name" value="Sig_transdc_His_kin-like_C"/>
</dbReference>
<keyword evidence="9" id="KW-0902">Two-component regulatory system</keyword>
<keyword evidence="7 15" id="KW-0418">Kinase</keyword>
<evidence type="ECO:0000259" key="13">
    <source>
        <dbReference type="PROSITE" id="PS50109"/>
    </source>
</evidence>
<dbReference type="Pfam" id="PF00072">
    <property type="entry name" value="Response_reg"/>
    <property type="match status" value="1"/>
</dbReference>
<dbReference type="SUPFAM" id="SSF52172">
    <property type="entry name" value="CheY-like"/>
    <property type="match status" value="1"/>
</dbReference>
<dbReference type="InterPro" id="IPR011006">
    <property type="entry name" value="CheY-like_superfamily"/>
</dbReference>
<dbReference type="PANTHER" id="PTHR43047:SF72">
    <property type="entry name" value="OSMOSENSING HISTIDINE PROTEIN KINASE SLN1"/>
    <property type="match status" value="1"/>
</dbReference>
<comment type="catalytic activity">
    <reaction evidence="1">
        <text>ATP + protein L-histidine = ADP + protein N-phospho-L-histidine.</text>
        <dbReference type="EC" id="2.7.13.3"/>
    </reaction>
</comment>
<dbReference type="Proteomes" id="UP000076967">
    <property type="component" value="Unassembled WGS sequence"/>
</dbReference>
<keyword evidence="4 11" id="KW-0597">Phosphoprotein</keyword>
<evidence type="ECO:0000256" key="9">
    <source>
        <dbReference type="ARBA" id="ARBA00023012"/>
    </source>
</evidence>
<evidence type="ECO:0000256" key="10">
    <source>
        <dbReference type="ARBA" id="ARBA00074306"/>
    </source>
</evidence>
<keyword evidence="6" id="KW-0547">Nucleotide-binding</keyword>
<dbReference type="CDD" id="cd00082">
    <property type="entry name" value="HisKA"/>
    <property type="match status" value="1"/>
</dbReference>
<evidence type="ECO:0000256" key="2">
    <source>
        <dbReference type="ARBA" id="ARBA00006402"/>
    </source>
</evidence>
<keyword evidence="8" id="KW-0067">ATP-binding</keyword>
<evidence type="ECO:0000256" key="1">
    <source>
        <dbReference type="ARBA" id="ARBA00000085"/>
    </source>
</evidence>
<dbReference type="Pfam" id="PF07695">
    <property type="entry name" value="7TMR-DISM_7TM"/>
    <property type="match status" value="1"/>
</dbReference>
<reference evidence="15 16" key="1">
    <citation type="submission" date="2016-03" db="EMBL/GenBank/DDBJ databases">
        <title>Draft genome sequence of Paenibacillus glacialis DSM 22343.</title>
        <authorList>
            <person name="Shin S.-K."/>
            <person name="Yi H."/>
        </authorList>
    </citation>
    <scope>NUCLEOTIDE SEQUENCE [LARGE SCALE GENOMIC DNA]</scope>
    <source>
        <strain evidence="15 16">DSM 22343</strain>
    </source>
</reference>
<dbReference type="InterPro" id="IPR036097">
    <property type="entry name" value="HisK_dim/P_sf"/>
</dbReference>